<gene>
    <name evidence="2" type="ORF">BE221DRAFT_65428</name>
</gene>
<protein>
    <recommendedName>
        <fullName evidence="1">DUF1330 domain-containing protein</fullName>
    </recommendedName>
</protein>
<organism evidence="2">
    <name type="scientific">Ostreococcus tauri</name>
    <name type="common">Marine green alga</name>
    <dbReference type="NCBI Taxonomy" id="70448"/>
    <lineage>
        <taxon>Eukaryota</taxon>
        <taxon>Viridiplantae</taxon>
        <taxon>Chlorophyta</taxon>
        <taxon>Mamiellophyceae</taxon>
        <taxon>Mamiellales</taxon>
        <taxon>Bathycoccaceae</taxon>
        <taxon>Ostreococcus</taxon>
    </lineage>
</organism>
<dbReference type="InterPro" id="IPR010753">
    <property type="entry name" value="DUF1330"/>
</dbReference>
<dbReference type="EMBL" id="KZ155771">
    <property type="protein sequence ID" value="OUS49226.1"/>
    <property type="molecule type" value="Genomic_DNA"/>
</dbReference>
<dbReference type="SUPFAM" id="SSF54909">
    <property type="entry name" value="Dimeric alpha+beta barrel"/>
    <property type="match status" value="1"/>
</dbReference>
<dbReference type="AlphaFoldDB" id="A0A1Y5II30"/>
<accession>A0A1Y5II30</accession>
<reference evidence="2" key="1">
    <citation type="submission" date="2017-04" db="EMBL/GenBank/DDBJ databases">
        <title>Population genomics of picophytoplankton unveils novel chromosome hypervariability.</title>
        <authorList>
            <consortium name="DOE Joint Genome Institute"/>
            <person name="Blanc-Mathieu R."/>
            <person name="Krasovec M."/>
            <person name="Hebrard M."/>
            <person name="Yau S."/>
            <person name="Desgranges E."/>
            <person name="Martin J."/>
            <person name="Schackwitz W."/>
            <person name="Kuo A."/>
            <person name="Salin G."/>
            <person name="Donnadieu C."/>
            <person name="Desdevises Y."/>
            <person name="Sanchez-Ferandin S."/>
            <person name="Moreau H."/>
            <person name="Rivals E."/>
            <person name="Grigoriev I.V."/>
            <person name="Grimsley N."/>
            <person name="Eyre-Walker A."/>
            <person name="Piganeau G."/>
        </authorList>
    </citation>
    <scope>NUCLEOTIDE SEQUENCE [LARGE SCALE GENOMIC DNA]</scope>
    <source>
        <strain evidence="2">RCC 1115</strain>
    </source>
</reference>
<dbReference type="InterPro" id="IPR011008">
    <property type="entry name" value="Dimeric_a/b-barrel"/>
</dbReference>
<name>A0A1Y5II30_OSTTA</name>
<sequence length="226" mass="24955">MPPAFLVGFGKLTGDFETFAPYVGHVKEMMRARGAGYVGVKTNVKEDSKGTEECDDVDISPVIEFASKESAVEFLTSPEYVEIKHLRTDNLRFRLAVLEANLLPEGADTSKFGAYLSTIKKMNDLETFNAEYPPLMKANNAKCNATMIAKASIADLVLHENCEDYSFVVLIGFPTYEDAVEYLHNEEVGAKQTAVRRQCTTGPLAAIKCTNKTDAQPQYTGVPHDR</sequence>
<dbReference type="Gene3D" id="3.30.70.100">
    <property type="match status" value="1"/>
</dbReference>
<feature type="domain" description="DUF1330" evidence="1">
    <location>
        <begin position="15"/>
        <end position="99"/>
    </location>
</feature>
<dbReference type="Pfam" id="PF07045">
    <property type="entry name" value="DUF1330"/>
    <property type="match status" value="1"/>
</dbReference>
<evidence type="ECO:0000259" key="1">
    <source>
        <dbReference type="Pfam" id="PF07045"/>
    </source>
</evidence>
<dbReference type="Proteomes" id="UP000195557">
    <property type="component" value="Unassembled WGS sequence"/>
</dbReference>
<proteinExistence type="predicted"/>
<evidence type="ECO:0000313" key="2">
    <source>
        <dbReference type="EMBL" id="OUS49226.1"/>
    </source>
</evidence>